<dbReference type="EMBL" id="JADCKL010000011">
    <property type="protein sequence ID" value="MBE5063892.1"/>
    <property type="molecule type" value="Genomic_DNA"/>
</dbReference>
<reference evidence="1 2" key="1">
    <citation type="submission" date="2020-10" db="EMBL/GenBank/DDBJ databases">
        <title>ChiBAC.</title>
        <authorList>
            <person name="Zenner C."/>
            <person name="Hitch T.C.A."/>
            <person name="Clavel T."/>
        </authorList>
    </citation>
    <scope>NUCLEOTIDE SEQUENCE [LARGE SCALE GENOMIC DNA]</scope>
    <source>
        <strain evidence="1 2">DSM 108991</strain>
    </source>
</reference>
<keyword evidence="2" id="KW-1185">Reference proteome</keyword>
<evidence type="ECO:0000313" key="2">
    <source>
        <dbReference type="Proteomes" id="UP000758652"/>
    </source>
</evidence>
<dbReference type="Proteomes" id="UP000758652">
    <property type="component" value="Unassembled WGS sequence"/>
</dbReference>
<evidence type="ECO:0000313" key="1">
    <source>
        <dbReference type="EMBL" id="MBE5063892.1"/>
    </source>
</evidence>
<gene>
    <name evidence="1" type="ORF">INF30_11575</name>
</gene>
<dbReference type="RefSeq" id="WP_226395303.1">
    <property type="nucleotide sequence ID" value="NZ_JADCKL010000011.1"/>
</dbReference>
<proteinExistence type="predicted"/>
<sequence>MENKFERELTKDVLVSNEHNRENINAKMNYDLSLLTKEVFEELEYEAAALKIPFLIDREQAFEKLIYGNIDILRKSITIFIKVVLQLVSKEEAVHIASKENYISIRLPENKVFSSLLLRPETVISNIQELADFRKALNCIRASKGAVEMNDGKDEIRIMLPIY</sequence>
<accession>A0ABR9RLP0</accession>
<comment type="caution">
    <text evidence="1">The sequence shown here is derived from an EMBL/GenBank/DDBJ whole genome shotgun (WGS) entry which is preliminary data.</text>
</comment>
<organism evidence="1 2">
    <name type="scientific">Claveliimonas monacensis</name>
    <dbReference type="NCBI Taxonomy" id="2779351"/>
    <lineage>
        <taxon>Bacteria</taxon>
        <taxon>Bacillati</taxon>
        <taxon>Bacillota</taxon>
        <taxon>Clostridia</taxon>
        <taxon>Lachnospirales</taxon>
        <taxon>Lachnospiraceae</taxon>
        <taxon>Claveliimonas</taxon>
    </lineage>
</organism>
<protein>
    <submittedName>
        <fullName evidence="1">Uncharacterized protein</fullName>
    </submittedName>
</protein>
<name>A0ABR9RLP0_9FIRM</name>